<dbReference type="Proteomes" id="UP001519296">
    <property type="component" value="Unassembled WGS sequence"/>
</dbReference>
<dbReference type="PROSITE" id="PS00175">
    <property type="entry name" value="PG_MUTASE"/>
    <property type="match status" value="1"/>
</dbReference>
<proteinExistence type="predicted"/>
<evidence type="ECO:0000256" key="1">
    <source>
        <dbReference type="ARBA" id="ARBA00022801"/>
    </source>
</evidence>
<name>A0ABS5B1I2_9STRE</name>
<evidence type="ECO:0000313" key="3">
    <source>
        <dbReference type="Proteomes" id="UP001519296"/>
    </source>
</evidence>
<dbReference type="CDD" id="cd07067">
    <property type="entry name" value="HP_PGM_like"/>
    <property type="match status" value="1"/>
</dbReference>
<dbReference type="Gene3D" id="3.40.50.1240">
    <property type="entry name" value="Phosphoglycerate mutase-like"/>
    <property type="match status" value="1"/>
</dbReference>
<protein>
    <submittedName>
        <fullName evidence="2">Histidine phosphatase family protein</fullName>
    </submittedName>
</protein>
<organism evidence="2 3">
    <name type="scientific">Streptococcus oricebi</name>
    <dbReference type="NCBI Taxonomy" id="1547447"/>
    <lineage>
        <taxon>Bacteria</taxon>
        <taxon>Bacillati</taxon>
        <taxon>Bacillota</taxon>
        <taxon>Bacilli</taxon>
        <taxon>Lactobacillales</taxon>
        <taxon>Streptococcaceae</taxon>
        <taxon>Streptococcus</taxon>
    </lineage>
</organism>
<dbReference type="InterPro" id="IPR013078">
    <property type="entry name" value="His_Pase_superF_clade-1"/>
</dbReference>
<gene>
    <name evidence="2" type="ORF">C4K46_01825</name>
</gene>
<dbReference type="SUPFAM" id="SSF53254">
    <property type="entry name" value="Phosphoglycerate mutase-like"/>
    <property type="match status" value="1"/>
</dbReference>
<dbReference type="PANTHER" id="PTHR46517">
    <property type="entry name" value="FRUCTOSE-2,6-BISPHOSPHATASE TIGAR"/>
    <property type="match status" value="1"/>
</dbReference>
<dbReference type="EMBL" id="PRDG01000001">
    <property type="protein sequence ID" value="MBP2622672.1"/>
    <property type="molecule type" value="Genomic_DNA"/>
</dbReference>
<evidence type="ECO:0000313" key="2">
    <source>
        <dbReference type="EMBL" id="MBP2622672.1"/>
    </source>
</evidence>
<dbReference type="InterPro" id="IPR051695">
    <property type="entry name" value="Phosphoglycerate_Mutase"/>
</dbReference>
<dbReference type="InterPro" id="IPR001345">
    <property type="entry name" value="PG/BPGM_mutase_AS"/>
</dbReference>
<dbReference type="PANTHER" id="PTHR46517:SF1">
    <property type="entry name" value="FRUCTOSE-2,6-BISPHOSPHATASE TIGAR"/>
    <property type="match status" value="1"/>
</dbReference>
<dbReference type="SMART" id="SM00855">
    <property type="entry name" value="PGAM"/>
    <property type="match status" value="1"/>
</dbReference>
<sequence length="216" mass="24864">MKEIYIVRHGETLLNALNRVQGWIDSPLTEKGRQQARELGRYLKERKIYFTAVFSSDRGRALATAQEILETAALPLQQVQPMQEWREFGFGEFEGQSNPEVIEKVLLAHGYQSLEEASLSRKDFRQLITRTIPRLDSSGYAESEESFNQRLLQGLEQILTYLDQHSGNRALLVAHGVVMEQLWMLFAREQELASIKNGQLLILTERQGQFELRLAD</sequence>
<reference evidence="2 3" key="1">
    <citation type="submission" date="2018-02" db="EMBL/GenBank/DDBJ databases">
        <title>Draft genome sequence of Streptococcus oricebi CCUG 70868T type strain.</title>
        <authorList>
            <person name="Mendez V."/>
            <person name="Salva-Serra F."/>
            <person name="Jaen-Luchoro D."/>
            <person name="Gonzales-Siles L."/>
            <person name="Karlsson R."/>
            <person name="Engstrom-Jakobsson H."/>
            <person name="Busquets A."/>
            <person name="Gomila M."/>
            <person name="Pineiro-Iglesias B."/>
            <person name="Bennasar-Figueras A."/>
            <person name="Seeger M."/>
            <person name="Moore E."/>
        </authorList>
    </citation>
    <scope>NUCLEOTIDE SEQUENCE [LARGE SCALE GENOMIC DNA]</scope>
    <source>
        <strain evidence="2 3">CCUG 70868</strain>
    </source>
</reference>
<keyword evidence="1" id="KW-0378">Hydrolase</keyword>
<dbReference type="Pfam" id="PF00300">
    <property type="entry name" value="His_Phos_1"/>
    <property type="match status" value="1"/>
</dbReference>
<keyword evidence="3" id="KW-1185">Reference proteome</keyword>
<comment type="caution">
    <text evidence="2">The sequence shown here is derived from an EMBL/GenBank/DDBJ whole genome shotgun (WGS) entry which is preliminary data.</text>
</comment>
<dbReference type="InterPro" id="IPR029033">
    <property type="entry name" value="His_PPase_superfam"/>
</dbReference>
<dbReference type="RefSeq" id="WP_209626760.1">
    <property type="nucleotide sequence ID" value="NZ_PRDG01000001.1"/>
</dbReference>
<accession>A0ABS5B1I2</accession>